<dbReference type="OrthoDB" id="4951845at2759"/>
<name>A0A0C9T5U9_SPHS4</name>
<accession>A0A0C9T5U9</accession>
<protein>
    <submittedName>
        <fullName evidence="1">Uncharacterized protein</fullName>
    </submittedName>
</protein>
<dbReference type="HOGENOM" id="CLU_3093247_0_0_1"/>
<dbReference type="AlphaFoldDB" id="A0A0C9T5U9"/>
<organism evidence="1 2">
    <name type="scientific">Sphaerobolus stellatus (strain SS14)</name>
    <dbReference type="NCBI Taxonomy" id="990650"/>
    <lineage>
        <taxon>Eukaryota</taxon>
        <taxon>Fungi</taxon>
        <taxon>Dikarya</taxon>
        <taxon>Basidiomycota</taxon>
        <taxon>Agaricomycotina</taxon>
        <taxon>Agaricomycetes</taxon>
        <taxon>Phallomycetidae</taxon>
        <taxon>Geastrales</taxon>
        <taxon>Sphaerobolaceae</taxon>
        <taxon>Sphaerobolus</taxon>
    </lineage>
</organism>
<evidence type="ECO:0000313" key="2">
    <source>
        <dbReference type="Proteomes" id="UP000054279"/>
    </source>
</evidence>
<gene>
    <name evidence="1" type="ORF">M422DRAFT_274949</name>
</gene>
<keyword evidence="2" id="KW-1185">Reference proteome</keyword>
<dbReference type="Proteomes" id="UP000054279">
    <property type="component" value="Unassembled WGS sequence"/>
</dbReference>
<feature type="non-terminal residue" evidence="1">
    <location>
        <position position="52"/>
    </location>
</feature>
<dbReference type="EMBL" id="KN837504">
    <property type="protein sequence ID" value="KIJ24308.1"/>
    <property type="molecule type" value="Genomic_DNA"/>
</dbReference>
<reference evidence="1 2" key="1">
    <citation type="submission" date="2014-06" db="EMBL/GenBank/DDBJ databases">
        <title>Evolutionary Origins and Diversification of the Mycorrhizal Mutualists.</title>
        <authorList>
            <consortium name="DOE Joint Genome Institute"/>
            <consortium name="Mycorrhizal Genomics Consortium"/>
            <person name="Kohler A."/>
            <person name="Kuo A."/>
            <person name="Nagy L.G."/>
            <person name="Floudas D."/>
            <person name="Copeland A."/>
            <person name="Barry K.W."/>
            <person name="Cichocki N."/>
            <person name="Veneault-Fourrey C."/>
            <person name="LaButti K."/>
            <person name="Lindquist E.A."/>
            <person name="Lipzen A."/>
            <person name="Lundell T."/>
            <person name="Morin E."/>
            <person name="Murat C."/>
            <person name="Riley R."/>
            <person name="Ohm R."/>
            <person name="Sun H."/>
            <person name="Tunlid A."/>
            <person name="Henrissat B."/>
            <person name="Grigoriev I.V."/>
            <person name="Hibbett D.S."/>
            <person name="Martin F."/>
        </authorList>
    </citation>
    <scope>NUCLEOTIDE SEQUENCE [LARGE SCALE GENOMIC DNA]</scope>
    <source>
        <strain evidence="1 2">SS14</strain>
    </source>
</reference>
<evidence type="ECO:0000313" key="1">
    <source>
        <dbReference type="EMBL" id="KIJ24308.1"/>
    </source>
</evidence>
<sequence>MLPIILYDMPSKTGQPWNQMPMRTRLSLNFKEIPFKTEWLEYPDIKPTLLKL</sequence>
<proteinExistence type="predicted"/>
<dbReference type="Gene3D" id="3.40.30.10">
    <property type="entry name" value="Glutaredoxin"/>
    <property type="match status" value="1"/>
</dbReference>